<proteinExistence type="predicted"/>
<evidence type="ECO:0000313" key="2">
    <source>
        <dbReference type="Proteomes" id="UP000825381"/>
    </source>
</evidence>
<dbReference type="RefSeq" id="WP_220639710.1">
    <property type="nucleotide sequence ID" value="NZ_CP080429.1"/>
</dbReference>
<evidence type="ECO:0008006" key="3">
    <source>
        <dbReference type="Google" id="ProtNLM"/>
    </source>
</evidence>
<protein>
    <recommendedName>
        <fullName evidence="3">Lipid/polyisoprenoid-binding YceI-like domain-containing protein</fullName>
    </recommendedName>
</protein>
<evidence type="ECO:0000313" key="1">
    <source>
        <dbReference type="EMBL" id="QYJ67365.1"/>
    </source>
</evidence>
<dbReference type="EMBL" id="CP080429">
    <property type="protein sequence ID" value="QYJ67365.1"/>
    <property type="molecule type" value="Genomic_DNA"/>
</dbReference>
<organism evidence="1 2">
    <name type="scientific">Flavobacterium litorale</name>
    <dbReference type="NCBI Taxonomy" id="2856519"/>
    <lineage>
        <taxon>Bacteria</taxon>
        <taxon>Pseudomonadati</taxon>
        <taxon>Bacteroidota</taxon>
        <taxon>Flavobacteriia</taxon>
        <taxon>Flavobacteriales</taxon>
        <taxon>Flavobacteriaceae</taxon>
        <taxon>Flavobacterium</taxon>
    </lineage>
</organism>
<accession>A0ABX8V3E5</accession>
<gene>
    <name evidence="1" type="ORF">K1I41_07245</name>
</gene>
<reference evidence="1 2" key="1">
    <citation type="submission" date="2021-07" db="EMBL/GenBank/DDBJ databases">
        <title>Flavobacterium WSW3-B6 sp.nov, isolated from seaweed.</title>
        <authorList>
            <person name="Muhammad N."/>
            <person name="Ho H."/>
            <person name="Lee Y.-J."/>
            <person name="Nguyen T."/>
            <person name="Ho J."/>
            <person name="Kim S.-G."/>
        </authorList>
    </citation>
    <scope>NUCLEOTIDE SEQUENCE [LARGE SCALE GENOMIC DNA]</scope>
    <source>
        <strain evidence="1 2">WSW3-B6</strain>
    </source>
</reference>
<dbReference type="Proteomes" id="UP000825381">
    <property type="component" value="Chromosome"/>
</dbReference>
<keyword evidence="2" id="KW-1185">Reference proteome</keyword>
<name>A0ABX8V3E5_9FLAO</name>
<sequence>MADFIKNIYKISLLLTLTLCGTNEIKAQFTIESPYEGTWHYQDGNELFIVSLWKEQNGTFNGHYKKTEYSNGTIGATIFNSNKTYNNGFKFDTIIFGNFNLITGTLSGSIHDNTIENNPEDYKSGRFRMKITSNCTNCPTTATWKVEERPGLRIDGIFIPGFSIPTDVVLTKVSDEIDLD</sequence>